<evidence type="ECO:0000256" key="3">
    <source>
        <dbReference type="ARBA" id="ARBA00022448"/>
    </source>
</evidence>
<keyword evidence="5" id="KW-0547">Nucleotide-binding</keyword>
<feature type="compositionally biased region" description="Pro residues" evidence="8">
    <location>
        <begin position="1"/>
        <end position="15"/>
    </location>
</feature>
<evidence type="ECO:0000256" key="5">
    <source>
        <dbReference type="ARBA" id="ARBA00022741"/>
    </source>
</evidence>
<dbReference type="Pfam" id="PF00005">
    <property type="entry name" value="ABC_tran"/>
    <property type="match status" value="2"/>
</dbReference>
<dbReference type="SMART" id="SM00382">
    <property type="entry name" value="AAA"/>
    <property type="match status" value="2"/>
</dbReference>
<keyword evidence="11" id="KW-1185">Reference proteome</keyword>
<evidence type="ECO:0000256" key="6">
    <source>
        <dbReference type="ARBA" id="ARBA00022840"/>
    </source>
</evidence>
<feature type="domain" description="ABC transporter" evidence="9">
    <location>
        <begin position="324"/>
        <end position="540"/>
    </location>
</feature>
<dbReference type="RefSeq" id="WP_218885231.1">
    <property type="nucleotide sequence ID" value="NZ_BAAAGN010000015.1"/>
</dbReference>
<keyword evidence="7" id="KW-0472">Membrane</keyword>
<feature type="compositionally biased region" description="Low complexity" evidence="8">
    <location>
        <begin position="288"/>
        <end position="299"/>
    </location>
</feature>
<evidence type="ECO:0000313" key="11">
    <source>
        <dbReference type="Proteomes" id="UP000521922"/>
    </source>
</evidence>
<dbReference type="InterPro" id="IPR027417">
    <property type="entry name" value="P-loop_NTPase"/>
</dbReference>
<dbReference type="PANTHER" id="PTHR43297">
    <property type="entry name" value="OLIGOPEPTIDE TRANSPORT ATP-BINDING PROTEIN APPD"/>
    <property type="match status" value="1"/>
</dbReference>
<organism evidence="10 11">
    <name type="scientific">Kineococcus aurantiacus</name>
    <dbReference type="NCBI Taxonomy" id="37633"/>
    <lineage>
        <taxon>Bacteria</taxon>
        <taxon>Bacillati</taxon>
        <taxon>Actinomycetota</taxon>
        <taxon>Actinomycetes</taxon>
        <taxon>Kineosporiales</taxon>
        <taxon>Kineosporiaceae</taxon>
        <taxon>Kineococcus</taxon>
    </lineage>
</organism>
<dbReference type="PROSITE" id="PS00211">
    <property type="entry name" value="ABC_TRANSPORTER_1"/>
    <property type="match status" value="2"/>
</dbReference>
<evidence type="ECO:0000256" key="8">
    <source>
        <dbReference type="SAM" id="MobiDB-lite"/>
    </source>
</evidence>
<feature type="region of interest" description="Disordered" evidence="8">
    <location>
        <begin position="288"/>
        <end position="321"/>
    </location>
</feature>
<comment type="subcellular location">
    <subcellularLocation>
        <location evidence="1">Cell membrane</location>
        <topology evidence="1">Peripheral membrane protein</topology>
    </subcellularLocation>
</comment>
<comment type="caution">
    <text evidence="10">The sequence shown here is derived from an EMBL/GenBank/DDBJ whole genome shotgun (WGS) entry which is preliminary data.</text>
</comment>
<evidence type="ECO:0000259" key="9">
    <source>
        <dbReference type="PROSITE" id="PS50893"/>
    </source>
</evidence>
<comment type="similarity">
    <text evidence="2">Belongs to the ABC transporter superfamily.</text>
</comment>
<dbReference type="InterPro" id="IPR050388">
    <property type="entry name" value="ABC_Ni/Peptide_Import"/>
</dbReference>
<dbReference type="InterPro" id="IPR003439">
    <property type="entry name" value="ABC_transporter-like_ATP-bd"/>
</dbReference>
<dbReference type="InterPro" id="IPR003593">
    <property type="entry name" value="AAA+_ATPase"/>
</dbReference>
<dbReference type="GO" id="GO:0005886">
    <property type="term" value="C:plasma membrane"/>
    <property type="evidence" value="ECO:0007669"/>
    <property type="project" value="UniProtKB-SubCell"/>
</dbReference>
<proteinExistence type="inferred from homology"/>
<dbReference type="SUPFAM" id="SSF52540">
    <property type="entry name" value="P-loop containing nucleoside triphosphate hydrolases"/>
    <property type="match status" value="2"/>
</dbReference>
<dbReference type="EMBL" id="JACCBB010000001">
    <property type="protein sequence ID" value="NYD24851.1"/>
    <property type="molecule type" value="Genomic_DNA"/>
</dbReference>
<sequence>MGGPAVPEPAVPGPAGPVEGTDPTGALVHVRGLRIAVPSRGGARHLVDGLDLDLAPGGAHGLVGASGSGKTTAALALAGHLPPGAEASATRFQVAGHDVLALRGERLRAFRAGTLGVVHQDPARALNPTAPVGPQVAEVFRLHGQDRAAARAGVLAGFERVGLPDPPALARRFPHELSGGQQQRVVIAMALAARPRLLLLDEPTTALDARVAAGVMRLLEDLRAEHGFATLLISHDLHLVAAHSRQVTVLAQGEVVETGPAGRVLAAPSHPVTRALVAALPDVRASLGAPGPTTAAPRPAAGPPASTPPETDPPATDPPAVPVLRLRSVGAAHAGRPVLHDVCLEVAAGEVVALVGESGSGKSTLGRVVAGLHPATGTVEAPRGVQVVFQNPDASLNPRRRVRQVLRRATELLGGEESPEALAARVGLPPDLLDRLPGQLSGGQKQRVAIARAFAGPVPLVVCDEPTSALDVSVQAQVLDLLAELRERTGAAYLFISHDLAVVRRLADRVAVLDAGRLVEVAATERLFSDPQHPVTRDLLGAAFALHRRAGTPGGGRG</sequence>
<accession>A0A7Y9DQB4</accession>
<evidence type="ECO:0000256" key="7">
    <source>
        <dbReference type="ARBA" id="ARBA00023136"/>
    </source>
</evidence>
<dbReference type="PANTHER" id="PTHR43297:SF2">
    <property type="entry name" value="DIPEPTIDE TRANSPORT ATP-BINDING PROTEIN DPPD"/>
    <property type="match status" value="1"/>
</dbReference>
<dbReference type="GO" id="GO:0016887">
    <property type="term" value="F:ATP hydrolysis activity"/>
    <property type="evidence" value="ECO:0007669"/>
    <property type="project" value="InterPro"/>
</dbReference>
<keyword evidence="3" id="KW-0813">Transport</keyword>
<evidence type="ECO:0000313" key="10">
    <source>
        <dbReference type="EMBL" id="NYD24851.1"/>
    </source>
</evidence>
<gene>
    <name evidence="10" type="ORF">BJ968_004391</name>
</gene>
<evidence type="ECO:0000256" key="1">
    <source>
        <dbReference type="ARBA" id="ARBA00004202"/>
    </source>
</evidence>
<feature type="region of interest" description="Disordered" evidence="8">
    <location>
        <begin position="1"/>
        <end position="24"/>
    </location>
</feature>
<evidence type="ECO:0000256" key="2">
    <source>
        <dbReference type="ARBA" id="ARBA00005417"/>
    </source>
</evidence>
<keyword evidence="6 10" id="KW-0067">ATP-binding</keyword>
<protein>
    <submittedName>
        <fullName evidence="10">Peptide/nickel transport system ATP-binding protein</fullName>
    </submittedName>
</protein>
<dbReference type="InterPro" id="IPR013563">
    <property type="entry name" value="Oligopep_ABC_C"/>
</dbReference>
<dbReference type="PROSITE" id="PS50893">
    <property type="entry name" value="ABC_TRANSPORTER_2"/>
    <property type="match status" value="2"/>
</dbReference>
<feature type="domain" description="ABC transporter" evidence="9">
    <location>
        <begin position="28"/>
        <end position="277"/>
    </location>
</feature>
<dbReference type="GO" id="GO:0005524">
    <property type="term" value="F:ATP binding"/>
    <property type="evidence" value="ECO:0007669"/>
    <property type="project" value="UniProtKB-KW"/>
</dbReference>
<dbReference type="Pfam" id="PF08352">
    <property type="entry name" value="oligo_HPY"/>
    <property type="match status" value="1"/>
</dbReference>
<dbReference type="InterPro" id="IPR017871">
    <property type="entry name" value="ABC_transporter-like_CS"/>
</dbReference>
<keyword evidence="4" id="KW-1003">Cell membrane</keyword>
<evidence type="ECO:0000256" key="4">
    <source>
        <dbReference type="ARBA" id="ARBA00022475"/>
    </source>
</evidence>
<dbReference type="Gene3D" id="3.40.50.300">
    <property type="entry name" value="P-loop containing nucleotide triphosphate hydrolases"/>
    <property type="match status" value="2"/>
</dbReference>
<dbReference type="AlphaFoldDB" id="A0A7Y9DQB4"/>
<dbReference type="GO" id="GO:0015833">
    <property type="term" value="P:peptide transport"/>
    <property type="evidence" value="ECO:0007669"/>
    <property type="project" value="InterPro"/>
</dbReference>
<dbReference type="CDD" id="cd03257">
    <property type="entry name" value="ABC_NikE_OppD_transporters"/>
    <property type="match status" value="2"/>
</dbReference>
<name>A0A7Y9DQB4_9ACTN</name>
<feature type="compositionally biased region" description="Pro residues" evidence="8">
    <location>
        <begin position="300"/>
        <end position="321"/>
    </location>
</feature>
<reference evidence="10 11" key="1">
    <citation type="submission" date="2020-07" db="EMBL/GenBank/DDBJ databases">
        <title>Sequencing the genomes of 1000 actinobacteria strains.</title>
        <authorList>
            <person name="Klenk H.-P."/>
        </authorList>
    </citation>
    <scope>NUCLEOTIDE SEQUENCE [LARGE SCALE GENOMIC DNA]</scope>
    <source>
        <strain evidence="10 11">DSM 7487</strain>
    </source>
</reference>
<dbReference type="Proteomes" id="UP000521922">
    <property type="component" value="Unassembled WGS sequence"/>
</dbReference>